<sequence>MCLRRDTARDRDDKINEEHLGGCRSIFGRIKVDYRRRSGKRPERRGKKRRGCEQRTARNFMGRREHPQRLWAVPRKAGSTEGGQRYGRRTATGNEASGSSRPATQCAQRADAGEWNVGHKGPDPKRQAWEGAARARASKARERRGAGAGGRPPAPSNLLFKCRKQRVRKAQHAATGAIPGDWQEGRPDQRRKEETAEGPCRRINGGRGEAQREREADARWRVPGGAE</sequence>
<protein>
    <submittedName>
        <fullName evidence="2">Uncharacterized protein</fullName>
    </submittedName>
</protein>
<feature type="compositionally biased region" description="Polar residues" evidence="1">
    <location>
        <begin position="91"/>
        <end position="107"/>
    </location>
</feature>
<dbReference type="EMBL" id="JARKIE010000122">
    <property type="protein sequence ID" value="KAJ7681118.1"/>
    <property type="molecule type" value="Genomic_DNA"/>
</dbReference>
<name>A0AAD7D5T7_MYCRO</name>
<evidence type="ECO:0000256" key="1">
    <source>
        <dbReference type="SAM" id="MobiDB-lite"/>
    </source>
</evidence>
<dbReference type="Proteomes" id="UP001221757">
    <property type="component" value="Unassembled WGS sequence"/>
</dbReference>
<organism evidence="2 3">
    <name type="scientific">Mycena rosella</name>
    <name type="common">Pink bonnet</name>
    <name type="synonym">Agaricus rosellus</name>
    <dbReference type="NCBI Taxonomy" id="1033263"/>
    <lineage>
        <taxon>Eukaryota</taxon>
        <taxon>Fungi</taxon>
        <taxon>Dikarya</taxon>
        <taxon>Basidiomycota</taxon>
        <taxon>Agaricomycotina</taxon>
        <taxon>Agaricomycetes</taxon>
        <taxon>Agaricomycetidae</taxon>
        <taxon>Agaricales</taxon>
        <taxon>Marasmiineae</taxon>
        <taxon>Mycenaceae</taxon>
        <taxon>Mycena</taxon>
    </lineage>
</organism>
<accession>A0AAD7D5T7</accession>
<proteinExistence type="predicted"/>
<feature type="compositionally biased region" description="Basic and acidic residues" evidence="1">
    <location>
        <begin position="51"/>
        <end position="68"/>
    </location>
</feature>
<evidence type="ECO:0000313" key="3">
    <source>
        <dbReference type="Proteomes" id="UP001221757"/>
    </source>
</evidence>
<feature type="compositionally biased region" description="Basic and acidic residues" evidence="1">
    <location>
        <begin position="183"/>
        <end position="195"/>
    </location>
</feature>
<feature type="compositionally biased region" description="Basic residues" evidence="1">
    <location>
        <begin position="37"/>
        <end position="50"/>
    </location>
</feature>
<dbReference type="AlphaFoldDB" id="A0AAD7D5T7"/>
<feature type="compositionally biased region" description="Basic residues" evidence="1">
    <location>
        <begin position="161"/>
        <end position="171"/>
    </location>
</feature>
<reference evidence="2" key="1">
    <citation type="submission" date="2023-03" db="EMBL/GenBank/DDBJ databases">
        <title>Massive genome expansion in bonnet fungi (Mycena s.s.) driven by repeated elements and novel gene families across ecological guilds.</title>
        <authorList>
            <consortium name="Lawrence Berkeley National Laboratory"/>
            <person name="Harder C.B."/>
            <person name="Miyauchi S."/>
            <person name="Viragh M."/>
            <person name="Kuo A."/>
            <person name="Thoen E."/>
            <person name="Andreopoulos B."/>
            <person name="Lu D."/>
            <person name="Skrede I."/>
            <person name="Drula E."/>
            <person name="Henrissat B."/>
            <person name="Morin E."/>
            <person name="Kohler A."/>
            <person name="Barry K."/>
            <person name="LaButti K."/>
            <person name="Morin E."/>
            <person name="Salamov A."/>
            <person name="Lipzen A."/>
            <person name="Mereny Z."/>
            <person name="Hegedus B."/>
            <person name="Baldrian P."/>
            <person name="Stursova M."/>
            <person name="Weitz H."/>
            <person name="Taylor A."/>
            <person name="Grigoriev I.V."/>
            <person name="Nagy L.G."/>
            <person name="Martin F."/>
            <person name="Kauserud H."/>
        </authorList>
    </citation>
    <scope>NUCLEOTIDE SEQUENCE</scope>
    <source>
        <strain evidence="2">CBHHK067</strain>
    </source>
</reference>
<gene>
    <name evidence="2" type="ORF">B0H17DRAFT_1182108</name>
</gene>
<keyword evidence="3" id="KW-1185">Reference proteome</keyword>
<feature type="region of interest" description="Disordered" evidence="1">
    <location>
        <begin position="34"/>
        <end position="227"/>
    </location>
</feature>
<feature type="region of interest" description="Disordered" evidence="1">
    <location>
        <begin position="1"/>
        <end position="20"/>
    </location>
</feature>
<evidence type="ECO:0000313" key="2">
    <source>
        <dbReference type="EMBL" id="KAJ7681118.1"/>
    </source>
</evidence>
<comment type="caution">
    <text evidence="2">The sequence shown here is derived from an EMBL/GenBank/DDBJ whole genome shotgun (WGS) entry which is preliminary data.</text>
</comment>
<feature type="compositionally biased region" description="Basic and acidic residues" evidence="1">
    <location>
        <begin position="209"/>
        <end position="220"/>
    </location>
</feature>